<dbReference type="Proteomes" id="UP000790377">
    <property type="component" value="Unassembled WGS sequence"/>
</dbReference>
<comment type="caution">
    <text evidence="1">The sequence shown here is derived from an EMBL/GenBank/DDBJ whole genome shotgun (WGS) entry which is preliminary data.</text>
</comment>
<proteinExistence type="predicted"/>
<organism evidence="1 2">
    <name type="scientific">Hygrophoropsis aurantiaca</name>
    <dbReference type="NCBI Taxonomy" id="72124"/>
    <lineage>
        <taxon>Eukaryota</taxon>
        <taxon>Fungi</taxon>
        <taxon>Dikarya</taxon>
        <taxon>Basidiomycota</taxon>
        <taxon>Agaricomycotina</taxon>
        <taxon>Agaricomycetes</taxon>
        <taxon>Agaricomycetidae</taxon>
        <taxon>Boletales</taxon>
        <taxon>Coniophorineae</taxon>
        <taxon>Hygrophoropsidaceae</taxon>
        <taxon>Hygrophoropsis</taxon>
    </lineage>
</organism>
<accession>A0ACB8AUL7</accession>
<protein>
    <submittedName>
        <fullName evidence="1">Uncharacterized protein</fullName>
    </submittedName>
</protein>
<sequence>MADPTGDVCPNFASPIYEVVRNTLIGATQQTHEQVATQLANLWNQEHEERVLAWNMQQEAQRQAAEEEARIQRERDEQIRIQQEQDAEAEERELEKKKPKLPDFDETVMIGDVIAPPPAQYALQKIAAFEYVELWYFSPDGCSDSARSNKSSSEEAFGIARVDDHIALRPLASFKASRNVLHDHELTFSQLLQAKNCFLVNIQKAGWTQKHIDAIATLYFKIEMHEYRIRAHGERVLLVYASRARKEWHAALKRKEKPFNIAFINENLLRSINEEIWDKIRHEQTYRVRTIVSLISQPSNSFFSYIAPKFHLSQLRAHVCYPAPPCYHYHTFHHAIATTLLHHAIATTLCTMLSLSYFSPCYRYRALLSCYRYPTFPHATVFVSIAPHHATAMQPFSLDIDTLFGYRYEPFRYITTSD</sequence>
<reference evidence="1" key="1">
    <citation type="journal article" date="2021" name="New Phytol.">
        <title>Evolutionary innovations through gain and loss of genes in the ectomycorrhizal Boletales.</title>
        <authorList>
            <person name="Wu G."/>
            <person name="Miyauchi S."/>
            <person name="Morin E."/>
            <person name="Kuo A."/>
            <person name="Drula E."/>
            <person name="Varga T."/>
            <person name="Kohler A."/>
            <person name="Feng B."/>
            <person name="Cao Y."/>
            <person name="Lipzen A."/>
            <person name="Daum C."/>
            <person name="Hundley H."/>
            <person name="Pangilinan J."/>
            <person name="Johnson J."/>
            <person name="Barry K."/>
            <person name="LaButti K."/>
            <person name="Ng V."/>
            <person name="Ahrendt S."/>
            <person name="Min B."/>
            <person name="Choi I.G."/>
            <person name="Park H."/>
            <person name="Plett J.M."/>
            <person name="Magnuson J."/>
            <person name="Spatafora J.W."/>
            <person name="Nagy L.G."/>
            <person name="Henrissat B."/>
            <person name="Grigoriev I.V."/>
            <person name="Yang Z.L."/>
            <person name="Xu J."/>
            <person name="Martin F.M."/>
        </authorList>
    </citation>
    <scope>NUCLEOTIDE SEQUENCE</scope>
    <source>
        <strain evidence="1">ATCC 28755</strain>
    </source>
</reference>
<evidence type="ECO:0000313" key="1">
    <source>
        <dbReference type="EMBL" id="KAH7916684.1"/>
    </source>
</evidence>
<keyword evidence="2" id="KW-1185">Reference proteome</keyword>
<dbReference type="EMBL" id="MU267589">
    <property type="protein sequence ID" value="KAH7916684.1"/>
    <property type="molecule type" value="Genomic_DNA"/>
</dbReference>
<evidence type="ECO:0000313" key="2">
    <source>
        <dbReference type="Proteomes" id="UP000790377"/>
    </source>
</evidence>
<name>A0ACB8AUL7_9AGAM</name>
<gene>
    <name evidence="1" type="ORF">BJ138DRAFT_1108472</name>
</gene>